<dbReference type="EMBL" id="JACVHF010000010">
    <property type="protein sequence ID" value="MBC9785028.1"/>
    <property type="molecule type" value="Genomic_DNA"/>
</dbReference>
<dbReference type="Proteomes" id="UP000617402">
    <property type="component" value="Unassembled WGS sequence"/>
</dbReference>
<evidence type="ECO:0000256" key="1">
    <source>
        <dbReference type="SAM" id="MobiDB-lite"/>
    </source>
</evidence>
<accession>A0ABR7T2M6</accession>
<sequence>MLFKRTNPWGRNRRRPFWLVVPLVVLVVAGWLWQGVRIHSSAWAIISPGEILNIALPLLRYNSPSVQPTGTDNHSGTPGDPSQPSSWFENKNDYLNRILEGQIPLLGGRVDPTGGTLAAKTAPNRGNVSEVEGEDYPDVDIPREDPRGEGATEPYHAMVSGEVTPTILIYHTHNAESYAASGGDARKEGQNGGVFNVGTRMTARLEQWKDKYGIVVEHSSRIHDAPSYNLAYNESRKTVLEYLQKYPNPLALIDLHRDALPIRETVTIGNKTAAKILLVIGTDQRAPHPRWKDNLRFAEKIQSKLDELYPGLCKGVVTKAGRYHQQMHPRAILVEIGSDQNSTKEAETAGDMFASALMEVLKEENLIK</sequence>
<feature type="region of interest" description="Disordered" evidence="1">
    <location>
        <begin position="116"/>
        <end position="150"/>
    </location>
</feature>
<evidence type="ECO:0000313" key="3">
    <source>
        <dbReference type="EMBL" id="MBC9785028.1"/>
    </source>
</evidence>
<keyword evidence="2" id="KW-1133">Transmembrane helix</keyword>
<organism evidence="3 4">
    <name type="scientific">Heliobacterium chlorum</name>
    <dbReference type="NCBI Taxonomy" id="2698"/>
    <lineage>
        <taxon>Bacteria</taxon>
        <taxon>Bacillati</taxon>
        <taxon>Bacillota</taxon>
        <taxon>Clostridia</taxon>
        <taxon>Eubacteriales</taxon>
        <taxon>Heliobacteriaceae</taxon>
        <taxon>Heliobacterium</taxon>
    </lineage>
</organism>
<protein>
    <submittedName>
        <fullName evidence="3">Stage II sporulation protein P</fullName>
    </submittedName>
</protein>
<proteinExistence type="predicted"/>
<dbReference type="RefSeq" id="WP_188040528.1">
    <property type="nucleotide sequence ID" value="NZ_JACVHF010000010.1"/>
</dbReference>
<name>A0ABR7T2M6_HELCL</name>
<evidence type="ECO:0000256" key="2">
    <source>
        <dbReference type="SAM" id="Phobius"/>
    </source>
</evidence>
<feature type="region of interest" description="Disordered" evidence="1">
    <location>
        <begin position="67"/>
        <end position="87"/>
    </location>
</feature>
<feature type="transmembrane region" description="Helical" evidence="2">
    <location>
        <begin position="16"/>
        <end position="33"/>
    </location>
</feature>
<comment type="caution">
    <text evidence="3">The sequence shown here is derived from an EMBL/GenBank/DDBJ whole genome shotgun (WGS) entry which is preliminary data.</text>
</comment>
<keyword evidence="2" id="KW-0472">Membrane</keyword>
<feature type="compositionally biased region" description="Basic and acidic residues" evidence="1">
    <location>
        <begin position="140"/>
        <end position="150"/>
    </location>
</feature>
<dbReference type="Pfam" id="PF07454">
    <property type="entry name" value="SpoIIP"/>
    <property type="match status" value="1"/>
</dbReference>
<gene>
    <name evidence="3" type="ORF">H1S01_10955</name>
</gene>
<dbReference type="NCBIfam" id="TIGR02867">
    <property type="entry name" value="spore_II_P"/>
    <property type="match status" value="1"/>
</dbReference>
<keyword evidence="4" id="KW-1185">Reference proteome</keyword>
<evidence type="ECO:0000313" key="4">
    <source>
        <dbReference type="Proteomes" id="UP000617402"/>
    </source>
</evidence>
<keyword evidence="2" id="KW-0812">Transmembrane</keyword>
<dbReference type="InterPro" id="IPR010897">
    <property type="entry name" value="Spore_II_P"/>
</dbReference>
<reference evidence="3 4" key="1">
    <citation type="submission" date="2020-07" db="EMBL/GenBank/DDBJ databases">
        <title>Draft whole-genome sequence of Heliobacterium chlorum DSM 3682, type strain.</title>
        <authorList>
            <person name="Kyndt J.A."/>
            <person name="Meyer T.E."/>
            <person name="Imhoff J.F."/>
        </authorList>
    </citation>
    <scope>NUCLEOTIDE SEQUENCE [LARGE SCALE GENOMIC DNA]</scope>
    <source>
        <strain evidence="3 4">DSM 3682</strain>
    </source>
</reference>